<evidence type="ECO:0000313" key="5">
    <source>
        <dbReference type="Proteomes" id="UP000283090"/>
    </source>
</evidence>
<comment type="caution">
    <text evidence="4">The sequence shown here is derived from an EMBL/GenBank/DDBJ whole genome shotgun (WGS) entry which is preliminary data.</text>
</comment>
<dbReference type="STRING" id="97331.A0A436ZPB2"/>
<keyword evidence="5" id="KW-1185">Reference proteome</keyword>
<dbReference type="RefSeq" id="XP_067486285.1">
    <property type="nucleotide sequence ID" value="XM_067638393.1"/>
</dbReference>
<dbReference type="EMBL" id="SAEB01000012">
    <property type="protein sequence ID" value="RVD80741.1"/>
    <property type="molecule type" value="Genomic_DNA"/>
</dbReference>
<reference evidence="4 5" key="1">
    <citation type="submission" date="2019-01" db="EMBL/GenBank/DDBJ databases">
        <title>Intercellular communication is required for trap formation in the nematode-trapping fungus Duddingtonia flagrans.</title>
        <authorList>
            <person name="Youssar L."/>
            <person name="Wernet V."/>
            <person name="Hensel N."/>
            <person name="Hildebrandt H.-G."/>
            <person name="Fischer R."/>
        </authorList>
    </citation>
    <scope>NUCLEOTIDE SEQUENCE [LARGE SCALE GENOMIC DNA]</scope>
    <source>
        <strain evidence="4 5">CBS H-5679</strain>
    </source>
</reference>
<dbReference type="OrthoDB" id="8300170at2759"/>
<dbReference type="GeneID" id="93590945"/>
<accession>A0A436ZPB2</accession>
<keyword evidence="3" id="KW-0413">Isomerase</keyword>
<dbReference type="Proteomes" id="UP000283090">
    <property type="component" value="Unassembled WGS sequence"/>
</dbReference>
<dbReference type="GO" id="GO:0008973">
    <property type="term" value="F:phosphopentomutase activity"/>
    <property type="evidence" value="ECO:0007669"/>
    <property type="project" value="TreeGrafter"/>
</dbReference>
<evidence type="ECO:0000313" key="4">
    <source>
        <dbReference type="EMBL" id="RVD80741.1"/>
    </source>
</evidence>
<dbReference type="GO" id="GO:0006166">
    <property type="term" value="P:purine ribonucleoside salvage"/>
    <property type="evidence" value="ECO:0007669"/>
    <property type="project" value="TreeGrafter"/>
</dbReference>
<protein>
    <recommendedName>
        <fullName evidence="6">Alpha-D-phosphohexomutase alpha/beta/alpha domain-containing protein</fullName>
    </recommendedName>
</protein>
<dbReference type="GO" id="GO:0005975">
    <property type="term" value="P:carbohydrate metabolic process"/>
    <property type="evidence" value="ECO:0007669"/>
    <property type="project" value="InterPro"/>
</dbReference>
<organism evidence="4 5">
    <name type="scientific">Arthrobotrys flagrans</name>
    <name type="common">Nematode-trapping fungus</name>
    <name type="synonym">Trichothecium flagrans</name>
    <dbReference type="NCBI Taxonomy" id="97331"/>
    <lineage>
        <taxon>Eukaryota</taxon>
        <taxon>Fungi</taxon>
        <taxon>Dikarya</taxon>
        <taxon>Ascomycota</taxon>
        <taxon>Pezizomycotina</taxon>
        <taxon>Orbiliomycetes</taxon>
        <taxon>Orbiliales</taxon>
        <taxon>Orbiliaceae</taxon>
        <taxon>Arthrobotrys</taxon>
    </lineage>
</organism>
<name>A0A436ZPB2_ARTFL</name>
<gene>
    <name evidence="4" type="ORF">DFL_008634</name>
</gene>
<keyword evidence="2" id="KW-0460">Magnesium</keyword>
<dbReference type="VEuPathDB" id="FungiDB:DFL_008634"/>
<evidence type="ECO:0000256" key="2">
    <source>
        <dbReference type="ARBA" id="ARBA00022842"/>
    </source>
</evidence>
<dbReference type="Gene3D" id="3.40.120.10">
    <property type="entry name" value="Alpha-D-Glucose-1,6-Bisphosphate, subunit A, domain 3"/>
    <property type="match status" value="1"/>
</dbReference>
<dbReference type="AlphaFoldDB" id="A0A436ZPB2"/>
<dbReference type="PANTHER" id="PTHR45745">
    <property type="entry name" value="PHOSPHOMANNOMUTASE 45A"/>
    <property type="match status" value="1"/>
</dbReference>
<dbReference type="PANTHER" id="PTHR45745:SF1">
    <property type="entry name" value="PHOSPHOGLUCOMUTASE 2B-RELATED"/>
    <property type="match status" value="1"/>
</dbReference>
<evidence type="ECO:0000256" key="1">
    <source>
        <dbReference type="ARBA" id="ARBA00022723"/>
    </source>
</evidence>
<evidence type="ECO:0008006" key="6">
    <source>
        <dbReference type="Google" id="ProtNLM"/>
    </source>
</evidence>
<dbReference type="GO" id="GO:0046872">
    <property type="term" value="F:metal ion binding"/>
    <property type="evidence" value="ECO:0007669"/>
    <property type="project" value="UniProtKB-KW"/>
</dbReference>
<dbReference type="SUPFAM" id="SSF53738">
    <property type="entry name" value="Phosphoglucomutase, first 3 domains"/>
    <property type="match status" value="1"/>
</dbReference>
<proteinExistence type="predicted"/>
<evidence type="ECO:0000256" key="3">
    <source>
        <dbReference type="ARBA" id="ARBA00023235"/>
    </source>
</evidence>
<sequence>MSENSDKTIRQLVKEWLELDRDEATRREIQNLSDKEDYDELEKRLRTRIAFGTAGLRSSMQAGFAHLNPLTIIQASQGLASYLLASVPQTTPPPNSA</sequence>
<keyword evidence="1" id="KW-0479">Metal-binding</keyword>
<dbReference type="InterPro" id="IPR016055">
    <property type="entry name" value="A-D-PHexomutase_a/b/a-I/II/III"/>
</dbReference>
<dbReference type="GO" id="GO:0005634">
    <property type="term" value="C:nucleus"/>
    <property type="evidence" value="ECO:0007669"/>
    <property type="project" value="TreeGrafter"/>
</dbReference>